<organism evidence="1 2">
    <name type="scientific">Leptospira wolbachii serovar Codice str. CDC</name>
    <dbReference type="NCBI Taxonomy" id="1218599"/>
    <lineage>
        <taxon>Bacteria</taxon>
        <taxon>Pseudomonadati</taxon>
        <taxon>Spirochaetota</taxon>
        <taxon>Spirochaetia</taxon>
        <taxon>Leptospirales</taxon>
        <taxon>Leptospiraceae</taxon>
        <taxon>Leptospira</taxon>
    </lineage>
</organism>
<evidence type="ECO:0000313" key="1">
    <source>
        <dbReference type="EMBL" id="EOQ97207.1"/>
    </source>
</evidence>
<accession>R9A519</accession>
<evidence type="ECO:0000313" key="2">
    <source>
        <dbReference type="Proteomes" id="UP000013984"/>
    </source>
</evidence>
<dbReference type="STRING" id="1218599.LEP1GSC195_3785"/>
<gene>
    <name evidence="1" type="ORF">LEP1GSC195_3785</name>
</gene>
<sequence length="276" mass="29553">MNRHPKLPTSIVLVCLWFLLGNCYFNPFVQPIVNPEVKEKTNPFLGLLGLGGTSNLVITGQIRDANGVAMVGLALVPSSVSIQSKSTLPPYTTDAGGRFYIPYQSGKLNFDVFKDGLPFFTLALNVSGPSAITAETSGAPAGLEISNLGTLDPTNPPNFFDLVKVSGLDFTMNELTLHNAEVNSFIDSFVFTFSEAPIPALTPGPLVTSWASQNISCFPTVIFGSTMTVTGNTITIQATPSSNTVNYECTFKSGILSASGKPLTQRIIRFFFNPPV</sequence>
<dbReference type="AlphaFoldDB" id="R9A519"/>
<dbReference type="EMBL" id="AOGZ02000014">
    <property type="protein sequence ID" value="EOQ97207.1"/>
    <property type="molecule type" value="Genomic_DNA"/>
</dbReference>
<comment type="caution">
    <text evidence="1">The sequence shown here is derived from an EMBL/GenBank/DDBJ whole genome shotgun (WGS) entry which is preliminary data.</text>
</comment>
<proteinExistence type="predicted"/>
<protein>
    <recommendedName>
        <fullName evidence="3">Carboxypeptidase regulatory-like domain protein</fullName>
    </recommendedName>
</protein>
<dbReference type="Proteomes" id="UP000013984">
    <property type="component" value="Unassembled WGS sequence"/>
</dbReference>
<reference evidence="1" key="1">
    <citation type="submission" date="2013-04" db="EMBL/GenBank/DDBJ databases">
        <authorList>
            <person name="Harkins D.M."/>
            <person name="Durkin A.S."/>
            <person name="Brinkac L.M."/>
            <person name="Haft D.H."/>
            <person name="Selengut J.D."/>
            <person name="Sanka R."/>
            <person name="DePew J."/>
            <person name="Purushe J."/>
            <person name="Galloway R.L."/>
            <person name="Vinetz J.M."/>
            <person name="Sutton G.G."/>
            <person name="Nierman W.C."/>
            <person name="Fouts D.E."/>
        </authorList>
    </citation>
    <scope>NUCLEOTIDE SEQUENCE [LARGE SCALE GENOMIC DNA]</scope>
    <source>
        <strain evidence="1">CDC</strain>
    </source>
</reference>
<keyword evidence="2" id="KW-1185">Reference proteome</keyword>
<evidence type="ECO:0008006" key="3">
    <source>
        <dbReference type="Google" id="ProtNLM"/>
    </source>
</evidence>
<dbReference type="RefSeq" id="WP_015682512.1">
    <property type="nucleotide sequence ID" value="NZ_AOGZ02000014.1"/>
</dbReference>
<name>R9A519_9LEPT</name>